<sequence>MQIGKSILVSGKVQGVFFRASTLEVAISLGIRGWVKNLADGRVEIEAHGEDSSIEQLVAWCDTGSDLAEVNEVLTKQIAYDPSYNGFEIIY</sequence>
<dbReference type="GO" id="GO:0003998">
    <property type="term" value="F:acylphosphatase activity"/>
    <property type="evidence" value="ECO:0007669"/>
    <property type="project" value="UniProtKB-EC"/>
</dbReference>
<dbReference type="STRING" id="156994.SAMN04488028_101565"/>
<dbReference type="InterPro" id="IPR020456">
    <property type="entry name" value="Acylphosphatase"/>
</dbReference>
<dbReference type="Pfam" id="PF00708">
    <property type="entry name" value="Acylphosphatase"/>
    <property type="match status" value="1"/>
</dbReference>
<feature type="domain" description="Acylphosphatase-like" evidence="7">
    <location>
        <begin position="4"/>
        <end position="91"/>
    </location>
</feature>
<proteinExistence type="inferred from homology"/>
<keyword evidence="4 5" id="KW-0378">Hydrolase</keyword>
<comment type="catalytic activity">
    <reaction evidence="3 4 5">
        <text>an acyl phosphate + H2O = a carboxylate + phosphate + H(+)</text>
        <dbReference type="Rhea" id="RHEA:14965"/>
        <dbReference type="ChEBI" id="CHEBI:15377"/>
        <dbReference type="ChEBI" id="CHEBI:15378"/>
        <dbReference type="ChEBI" id="CHEBI:29067"/>
        <dbReference type="ChEBI" id="CHEBI:43474"/>
        <dbReference type="ChEBI" id="CHEBI:59918"/>
        <dbReference type="EC" id="3.6.1.7"/>
    </reaction>
</comment>
<evidence type="ECO:0000313" key="9">
    <source>
        <dbReference type="Proteomes" id="UP000184474"/>
    </source>
</evidence>
<dbReference type="PROSITE" id="PS00150">
    <property type="entry name" value="ACYLPHOSPHATASE_1"/>
    <property type="match status" value="1"/>
</dbReference>
<dbReference type="InterPro" id="IPR036046">
    <property type="entry name" value="Acylphosphatase-like_dom_sf"/>
</dbReference>
<dbReference type="EC" id="3.6.1.7" evidence="2 4"/>
<dbReference type="PANTHER" id="PTHR47268">
    <property type="entry name" value="ACYLPHOSPHATASE"/>
    <property type="match status" value="1"/>
</dbReference>
<dbReference type="InterPro" id="IPR017968">
    <property type="entry name" value="Acylphosphatase_CS"/>
</dbReference>
<dbReference type="PANTHER" id="PTHR47268:SF4">
    <property type="entry name" value="ACYLPHOSPHATASE"/>
    <property type="match status" value="1"/>
</dbReference>
<dbReference type="RefSeq" id="WP_119843630.1">
    <property type="nucleotide sequence ID" value="NZ_FRAA01000001.1"/>
</dbReference>
<evidence type="ECO:0000256" key="6">
    <source>
        <dbReference type="RuleBase" id="RU004168"/>
    </source>
</evidence>
<comment type="similarity">
    <text evidence="1 6">Belongs to the acylphosphatase family.</text>
</comment>
<evidence type="ECO:0000256" key="2">
    <source>
        <dbReference type="ARBA" id="ARBA00012150"/>
    </source>
</evidence>
<organism evidence="8 9">
    <name type="scientific">Reichenbachiella agariperforans</name>
    <dbReference type="NCBI Taxonomy" id="156994"/>
    <lineage>
        <taxon>Bacteria</taxon>
        <taxon>Pseudomonadati</taxon>
        <taxon>Bacteroidota</taxon>
        <taxon>Cytophagia</taxon>
        <taxon>Cytophagales</taxon>
        <taxon>Reichenbachiellaceae</taxon>
        <taxon>Reichenbachiella</taxon>
    </lineage>
</organism>
<evidence type="ECO:0000313" key="8">
    <source>
        <dbReference type="EMBL" id="SHJ57949.1"/>
    </source>
</evidence>
<accession>A0A1M6KG85</accession>
<dbReference type="AlphaFoldDB" id="A0A1M6KG85"/>
<evidence type="ECO:0000256" key="5">
    <source>
        <dbReference type="RuleBase" id="RU000553"/>
    </source>
</evidence>
<dbReference type="PRINTS" id="PR00112">
    <property type="entry name" value="ACYLPHPHTASE"/>
</dbReference>
<dbReference type="Gene3D" id="3.30.70.100">
    <property type="match status" value="1"/>
</dbReference>
<reference evidence="9" key="1">
    <citation type="submission" date="2016-11" db="EMBL/GenBank/DDBJ databases">
        <authorList>
            <person name="Varghese N."/>
            <person name="Submissions S."/>
        </authorList>
    </citation>
    <scope>NUCLEOTIDE SEQUENCE [LARGE SCALE GENOMIC DNA]</scope>
    <source>
        <strain evidence="9">DSM 26134</strain>
    </source>
</reference>
<protein>
    <recommendedName>
        <fullName evidence="2 4">Acylphosphatase</fullName>
        <ecNumber evidence="2 4">3.6.1.7</ecNumber>
    </recommendedName>
</protein>
<dbReference type="EMBL" id="FRAA01000001">
    <property type="protein sequence ID" value="SHJ57949.1"/>
    <property type="molecule type" value="Genomic_DNA"/>
</dbReference>
<dbReference type="PROSITE" id="PS00151">
    <property type="entry name" value="ACYLPHOSPHATASE_2"/>
    <property type="match status" value="1"/>
</dbReference>
<dbReference type="SUPFAM" id="SSF54975">
    <property type="entry name" value="Acylphosphatase/BLUF domain-like"/>
    <property type="match status" value="1"/>
</dbReference>
<evidence type="ECO:0000256" key="3">
    <source>
        <dbReference type="ARBA" id="ARBA00047645"/>
    </source>
</evidence>
<name>A0A1M6KG85_REIAG</name>
<feature type="active site" evidence="4">
    <location>
        <position position="37"/>
    </location>
</feature>
<evidence type="ECO:0000259" key="7">
    <source>
        <dbReference type="PROSITE" id="PS51160"/>
    </source>
</evidence>
<keyword evidence="9" id="KW-1185">Reference proteome</keyword>
<evidence type="ECO:0000256" key="4">
    <source>
        <dbReference type="PROSITE-ProRule" id="PRU00520"/>
    </source>
</evidence>
<dbReference type="Proteomes" id="UP000184474">
    <property type="component" value="Unassembled WGS sequence"/>
</dbReference>
<feature type="active site" evidence="4">
    <location>
        <position position="19"/>
    </location>
</feature>
<dbReference type="InterPro" id="IPR001792">
    <property type="entry name" value="Acylphosphatase-like_dom"/>
</dbReference>
<gene>
    <name evidence="8" type="ORF">SAMN04488028_101565</name>
</gene>
<dbReference type="PROSITE" id="PS51160">
    <property type="entry name" value="ACYLPHOSPHATASE_3"/>
    <property type="match status" value="1"/>
</dbReference>
<evidence type="ECO:0000256" key="1">
    <source>
        <dbReference type="ARBA" id="ARBA00005614"/>
    </source>
</evidence>